<dbReference type="Gene3D" id="3.80.10.10">
    <property type="entry name" value="Ribonuclease Inhibitor"/>
    <property type="match status" value="1"/>
</dbReference>
<dbReference type="STRING" id="497964.CfE428DRAFT_3786"/>
<dbReference type="InterPro" id="IPR011990">
    <property type="entry name" value="TPR-like_helical_dom_sf"/>
</dbReference>
<dbReference type="PANTHER" id="PTHR46652">
    <property type="entry name" value="LEUCINE-RICH REPEAT AND IQ DOMAIN-CONTAINING PROTEIN 1-RELATED"/>
    <property type="match status" value="1"/>
</dbReference>
<gene>
    <name evidence="4" type="ORF">CfE428DRAFT_3786</name>
</gene>
<comment type="caution">
    <text evidence="4">The sequence shown here is derived from an EMBL/GenBank/DDBJ whole genome shotgun (WGS) entry which is preliminary data.</text>
</comment>
<sequence length="452" mass="50399">MTITLPHLSYRKITHFYPVALAAACAAIVWMAERNHRTQEQYATLQHALTNYFHSARNDAQDAFDAGDFQRAAALLDPTASGTKSDASTLFLRARSLECLGYFREAADAYTTLEQMPGKHLAILRGKAFCQRMASERTPSRIPSREVLYRLHDELMHRGDPASARFVARKLLPDLQPLRDSLFALLHGLDSDAQLTINKDSGLVDVTITQWKPQMADLLRDLKIGRLNLALCNLEDARELAGLEIHSLILSDSRVNDLTPLRTMPLHQLLLDHTHTADVRPLAGLPLHELNLSHTMIGSVQALALCPLQKLDLSHTAVRDIEALRGMELRELDLSHTHVTDLSALSGMPLERLTLNDSPVHDLRGLAGAKLKSLSLAGTAIKDLDALAGMPLTELDLRGCELLTDVQALADCPNLEHVYLPRQIKVPANHWQLSRLKFIEYERHNETSLARK</sequence>
<dbReference type="RefSeq" id="WP_006981111.1">
    <property type="nucleotide sequence ID" value="NZ_ABVL01000011.1"/>
</dbReference>
<dbReference type="SUPFAM" id="SSF52058">
    <property type="entry name" value="L domain-like"/>
    <property type="match status" value="1"/>
</dbReference>
<keyword evidence="5" id="KW-1185">Reference proteome</keyword>
<name>B4D4E8_9BACT</name>
<dbReference type="InParanoid" id="B4D4E8"/>
<organism evidence="4 5">
    <name type="scientific">Chthoniobacter flavus Ellin428</name>
    <dbReference type="NCBI Taxonomy" id="497964"/>
    <lineage>
        <taxon>Bacteria</taxon>
        <taxon>Pseudomonadati</taxon>
        <taxon>Verrucomicrobiota</taxon>
        <taxon>Spartobacteria</taxon>
        <taxon>Chthoniobacterales</taxon>
        <taxon>Chthoniobacteraceae</taxon>
        <taxon>Chthoniobacter</taxon>
    </lineage>
</organism>
<evidence type="ECO:0000256" key="2">
    <source>
        <dbReference type="ARBA" id="ARBA00022737"/>
    </source>
</evidence>
<dbReference type="InterPro" id="IPR050836">
    <property type="entry name" value="SDS22/Internalin_LRR"/>
</dbReference>
<accession>B4D4E8</accession>
<dbReference type="Gene3D" id="1.25.40.10">
    <property type="entry name" value="Tetratricopeptide repeat domain"/>
    <property type="match status" value="1"/>
</dbReference>
<feature type="transmembrane region" description="Helical" evidence="3">
    <location>
        <begin position="15"/>
        <end position="32"/>
    </location>
</feature>
<evidence type="ECO:0000256" key="3">
    <source>
        <dbReference type="SAM" id="Phobius"/>
    </source>
</evidence>
<dbReference type="eggNOG" id="COG4886">
    <property type="taxonomic scope" value="Bacteria"/>
</dbReference>
<dbReference type="Proteomes" id="UP000005824">
    <property type="component" value="Unassembled WGS sequence"/>
</dbReference>
<dbReference type="InterPro" id="IPR032675">
    <property type="entry name" value="LRR_dom_sf"/>
</dbReference>
<keyword evidence="3" id="KW-0812">Transmembrane</keyword>
<dbReference type="AlphaFoldDB" id="B4D4E8"/>
<keyword evidence="1" id="KW-0433">Leucine-rich repeat</keyword>
<dbReference type="InterPro" id="IPR001611">
    <property type="entry name" value="Leu-rich_rpt"/>
</dbReference>
<keyword evidence="3" id="KW-0472">Membrane</keyword>
<reference evidence="4 5" key="1">
    <citation type="journal article" date="2011" name="J. Bacteriol.">
        <title>Genome sequence of Chthoniobacter flavus Ellin428, an aerobic heterotrophic soil bacterium.</title>
        <authorList>
            <person name="Kant R."/>
            <person name="van Passel M.W."/>
            <person name="Palva A."/>
            <person name="Lucas S."/>
            <person name="Lapidus A."/>
            <person name="Glavina Del Rio T."/>
            <person name="Dalin E."/>
            <person name="Tice H."/>
            <person name="Bruce D."/>
            <person name="Goodwin L."/>
            <person name="Pitluck S."/>
            <person name="Larimer F.W."/>
            <person name="Land M.L."/>
            <person name="Hauser L."/>
            <person name="Sangwan P."/>
            <person name="de Vos W.M."/>
            <person name="Janssen P.H."/>
            <person name="Smidt H."/>
        </authorList>
    </citation>
    <scope>NUCLEOTIDE SEQUENCE [LARGE SCALE GENOMIC DNA]</scope>
    <source>
        <strain evidence="4 5">Ellin428</strain>
    </source>
</reference>
<evidence type="ECO:0000256" key="1">
    <source>
        <dbReference type="ARBA" id="ARBA00022614"/>
    </source>
</evidence>
<dbReference type="PANTHER" id="PTHR46652:SF3">
    <property type="entry name" value="LEUCINE-RICH REPEAT-CONTAINING PROTEIN 9"/>
    <property type="match status" value="1"/>
</dbReference>
<keyword evidence="3" id="KW-1133">Transmembrane helix</keyword>
<evidence type="ECO:0000313" key="4">
    <source>
        <dbReference type="EMBL" id="EDY18749.1"/>
    </source>
</evidence>
<evidence type="ECO:0000313" key="5">
    <source>
        <dbReference type="Proteomes" id="UP000005824"/>
    </source>
</evidence>
<dbReference type="PROSITE" id="PS51450">
    <property type="entry name" value="LRR"/>
    <property type="match status" value="1"/>
</dbReference>
<dbReference type="EMBL" id="ABVL01000011">
    <property type="protein sequence ID" value="EDY18749.1"/>
    <property type="molecule type" value="Genomic_DNA"/>
</dbReference>
<proteinExistence type="predicted"/>
<keyword evidence="2" id="KW-0677">Repeat</keyword>
<protein>
    <submittedName>
        <fullName evidence="4">Uncharacterized protein</fullName>
    </submittedName>
</protein>